<evidence type="ECO:0000313" key="2">
    <source>
        <dbReference type="Proteomes" id="UP000034164"/>
    </source>
</evidence>
<proteinExistence type="predicted"/>
<dbReference type="EMBL" id="LCZI01000602">
    <property type="protein sequence ID" value="KKZ65689.1"/>
    <property type="molecule type" value="Genomic_DNA"/>
</dbReference>
<name>A0A0G2J4A4_9EURO</name>
<evidence type="ECO:0000313" key="1">
    <source>
        <dbReference type="EMBL" id="KKZ65689.1"/>
    </source>
</evidence>
<sequence>MNGYAPMTNGVSPTGPSSTLPKLAADLIRQFFREECYTYREIAPGGCQDMLIFWDQRRNRRLENNVAICPPSTILKNNSPAILIDYTKDHHADFVYMRDNWASPGGIFPVPFLALYNPSNSQLCIYDMQNRAAMSGPLDLSISGSNSLIAIMQVIKHSFDA</sequence>
<accession>A0A0G2J4A4</accession>
<gene>
    <name evidence="1" type="ORF">EMCG_01251</name>
</gene>
<comment type="caution">
    <text evidence="1">The sequence shown here is derived from an EMBL/GenBank/DDBJ whole genome shotgun (WGS) entry which is preliminary data.</text>
</comment>
<dbReference type="Proteomes" id="UP000034164">
    <property type="component" value="Unassembled WGS sequence"/>
</dbReference>
<dbReference type="VEuPathDB" id="FungiDB:EMCG_01251"/>
<dbReference type="AlphaFoldDB" id="A0A0G2J4A4"/>
<organism evidence="1 2">
    <name type="scientific">[Emmonsia] crescens</name>
    <dbReference type="NCBI Taxonomy" id="73230"/>
    <lineage>
        <taxon>Eukaryota</taxon>
        <taxon>Fungi</taxon>
        <taxon>Dikarya</taxon>
        <taxon>Ascomycota</taxon>
        <taxon>Pezizomycotina</taxon>
        <taxon>Eurotiomycetes</taxon>
        <taxon>Eurotiomycetidae</taxon>
        <taxon>Onygenales</taxon>
        <taxon>Ajellomycetaceae</taxon>
        <taxon>Emergomyces</taxon>
    </lineage>
</organism>
<reference evidence="2" key="1">
    <citation type="journal article" date="2015" name="PLoS Genet.">
        <title>The dynamic genome and transcriptome of the human fungal pathogen Blastomyces and close relative Emmonsia.</title>
        <authorList>
            <person name="Munoz J.F."/>
            <person name="Gauthier G.M."/>
            <person name="Desjardins C.A."/>
            <person name="Gallo J.E."/>
            <person name="Holder J."/>
            <person name="Sullivan T.D."/>
            <person name="Marty A.J."/>
            <person name="Carmen J.C."/>
            <person name="Chen Z."/>
            <person name="Ding L."/>
            <person name="Gujja S."/>
            <person name="Magrini V."/>
            <person name="Misas E."/>
            <person name="Mitreva M."/>
            <person name="Priest M."/>
            <person name="Saif S."/>
            <person name="Whiston E.A."/>
            <person name="Young S."/>
            <person name="Zeng Q."/>
            <person name="Goldman W.E."/>
            <person name="Mardis E.R."/>
            <person name="Taylor J.W."/>
            <person name="McEwen J.G."/>
            <person name="Clay O.K."/>
            <person name="Klein B.S."/>
            <person name="Cuomo C.A."/>
        </authorList>
    </citation>
    <scope>NUCLEOTIDE SEQUENCE [LARGE SCALE GENOMIC DNA]</scope>
    <source>
        <strain evidence="2">UAMH 3008</strain>
    </source>
</reference>
<protein>
    <submittedName>
        <fullName evidence="1">Uncharacterized protein</fullName>
    </submittedName>
</protein>